<dbReference type="InterPro" id="IPR047057">
    <property type="entry name" value="MerR_fam"/>
</dbReference>
<dbReference type="InterPro" id="IPR009061">
    <property type="entry name" value="DNA-bd_dom_put_sf"/>
</dbReference>
<evidence type="ECO:0000256" key="1">
    <source>
        <dbReference type="ARBA" id="ARBA00022491"/>
    </source>
</evidence>
<organism evidence="6 7">
    <name type="scientific">Phoenicibacter congonensis</name>
    <dbReference type="NCBI Taxonomy" id="1944646"/>
    <lineage>
        <taxon>Bacteria</taxon>
        <taxon>Bacillati</taxon>
        <taxon>Actinomycetota</taxon>
        <taxon>Coriobacteriia</taxon>
        <taxon>Eggerthellales</taxon>
        <taxon>Eggerthellaceae</taxon>
        <taxon>Phoenicibacter</taxon>
    </lineage>
</organism>
<evidence type="ECO:0000259" key="5">
    <source>
        <dbReference type="PROSITE" id="PS50937"/>
    </source>
</evidence>
<dbReference type="GO" id="GO:0003677">
    <property type="term" value="F:DNA binding"/>
    <property type="evidence" value="ECO:0007669"/>
    <property type="project" value="UniProtKB-KW"/>
</dbReference>
<feature type="non-terminal residue" evidence="6">
    <location>
        <position position="346"/>
    </location>
</feature>
<dbReference type="EMBL" id="JAUMVS010000302">
    <property type="protein sequence ID" value="MDO4842771.1"/>
    <property type="molecule type" value="Genomic_DNA"/>
</dbReference>
<proteinExistence type="predicted"/>
<keyword evidence="2" id="KW-0805">Transcription regulation</keyword>
<dbReference type="InterPro" id="IPR000551">
    <property type="entry name" value="MerR-type_HTH_dom"/>
</dbReference>
<dbReference type="AlphaFoldDB" id="A0AA43UAP6"/>
<evidence type="ECO:0000256" key="4">
    <source>
        <dbReference type="ARBA" id="ARBA00023163"/>
    </source>
</evidence>
<dbReference type="GO" id="GO:0003700">
    <property type="term" value="F:DNA-binding transcription factor activity"/>
    <property type="evidence" value="ECO:0007669"/>
    <property type="project" value="InterPro"/>
</dbReference>
<keyword evidence="3 6" id="KW-0238">DNA-binding</keyword>
<evidence type="ECO:0000256" key="3">
    <source>
        <dbReference type="ARBA" id="ARBA00023125"/>
    </source>
</evidence>
<reference evidence="6" key="1">
    <citation type="submission" date="2023-07" db="EMBL/GenBank/DDBJ databases">
        <title>Between Cages and Wild: Unraveling the Impact of Captivity on Animal Microbiomes and Antimicrobial Resistance.</title>
        <authorList>
            <person name="Schmartz G.P."/>
            <person name="Rehner J."/>
            <person name="Schuff M.J."/>
            <person name="Becker S.L."/>
            <person name="Kravczyk M."/>
            <person name="Gurevich A."/>
            <person name="Francke R."/>
            <person name="Mueller R."/>
            <person name="Keller V."/>
            <person name="Keller A."/>
        </authorList>
    </citation>
    <scope>NUCLEOTIDE SEQUENCE</scope>
    <source>
        <strain evidence="6">S12M_St_49</strain>
    </source>
</reference>
<dbReference type="PROSITE" id="PS50937">
    <property type="entry name" value="HTH_MERR_2"/>
    <property type="match status" value="1"/>
</dbReference>
<dbReference type="PANTHER" id="PTHR30204">
    <property type="entry name" value="REDOX-CYCLING DRUG-SENSING TRANSCRIPTIONAL ACTIVATOR SOXR"/>
    <property type="match status" value="1"/>
</dbReference>
<accession>A0AA43UAP6</accession>
<dbReference type="SMART" id="SM00422">
    <property type="entry name" value="HTH_MERR"/>
    <property type="match status" value="1"/>
</dbReference>
<dbReference type="SUPFAM" id="SSF46955">
    <property type="entry name" value="Putative DNA-binding domain"/>
    <property type="match status" value="1"/>
</dbReference>
<protein>
    <submittedName>
        <fullName evidence="6">MerR family DNA-binding transcriptional regulator</fullName>
    </submittedName>
</protein>
<keyword evidence="4" id="KW-0804">Transcription</keyword>
<comment type="caution">
    <text evidence="6">The sequence shown here is derived from an EMBL/GenBank/DDBJ whole genome shotgun (WGS) entry which is preliminary data.</text>
</comment>
<dbReference type="Gene3D" id="1.10.1660.10">
    <property type="match status" value="1"/>
</dbReference>
<evidence type="ECO:0000313" key="7">
    <source>
        <dbReference type="Proteomes" id="UP001168575"/>
    </source>
</evidence>
<feature type="domain" description="HTH merR-type" evidence="5">
    <location>
        <begin position="5"/>
        <end position="75"/>
    </location>
</feature>
<sequence>MKNELLSIGEIAKLKSIGIKALRYYEKIGLLLPAYVDEETGYRYYDLNQSAEIDIIISCVELGIPLKDVIAFRGKDGALDMTRLLAFGRERAEEKLMQLKKRQTQIESYIKGMDERARLPEEIAGSKFIVQPLNSSKFNIKEYIKKTTHLFEKAEELNLTSLYLEGVIFDPSNGRMMCAVEVDDFGSLHNGDDEFFAEEQNVPSSRHSNNLHNGDDECFCSDSLTRSGNLDAANELGRHLSPVREFRDPKVRETPARQNLLDQSRFRSRSFDLEGGFSEGVSNGDDECLYKGDDEFFVYPQGEFKRSVIKEGTLEECFGKFIAKTKRMKETDAPASAFVVWQERHK</sequence>
<evidence type="ECO:0000313" key="6">
    <source>
        <dbReference type="EMBL" id="MDO4842771.1"/>
    </source>
</evidence>
<keyword evidence="1" id="KW-0678">Repressor</keyword>
<name>A0AA43UAP6_9ACTN</name>
<evidence type="ECO:0000256" key="2">
    <source>
        <dbReference type="ARBA" id="ARBA00023015"/>
    </source>
</evidence>
<keyword evidence="7" id="KW-1185">Reference proteome</keyword>
<dbReference type="Pfam" id="PF00376">
    <property type="entry name" value="MerR"/>
    <property type="match status" value="1"/>
</dbReference>
<gene>
    <name evidence="6" type="ORF">Q3982_08870</name>
</gene>
<dbReference type="PANTHER" id="PTHR30204:SF69">
    <property type="entry name" value="MERR-FAMILY TRANSCRIPTIONAL REGULATOR"/>
    <property type="match status" value="1"/>
</dbReference>
<dbReference type="Proteomes" id="UP001168575">
    <property type="component" value="Unassembled WGS sequence"/>
</dbReference>